<accession>A0ABP1RB32</accession>
<name>A0ABP1RB32_9HEXA</name>
<dbReference type="Pfam" id="PF03009">
    <property type="entry name" value="GDPD"/>
    <property type="match status" value="1"/>
</dbReference>
<sequence length="424" mass="48831">MDLDSGIALIKFGLFKLLQTKFSFHFISSWTKLLLLSLIVVENLVFVNSVNFVNILGVHYILVFAIPSSILFILILQFRISVPKRKYVDNIFGVEAKPWLIGEDKVHDESACQCHTHQSSRGYKKFARRASINRSLIFPTNREYSHFVIGHRGAGLNAPENSISAIKRCAARGCKMVEFDVSLTKDFVPVLFHDDNLLRITGVDRSISEISWGELKTIDISDKYPGERVPTLEEAVETCLALGLRFIIDIKDENDKLIDAIVNIFQRYNDKAYEKGVVSSFYFRVIYKIRARDPNIVGCMAWRPLFYALPPVYKRGDSFFVRHYRKMLVTLMYTVNDLAMNYIYWWMIGLSAILVHKDALNVELVHKLRQRGLRVYAWTVNCPVEKQYLLNKLQVGYLTDTLDAEHSVLPVAETWLCNNNENEV</sequence>
<evidence type="ECO:0000313" key="3">
    <source>
        <dbReference type="EMBL" id="CAL8125038.1"/>
    </source>
</evidence>
<reference evidence="3 4" key="1">
    <citation type="submission" date="2024-08" db="EMBL/GenBank/DDBJ databases">
        <authorList>
            <person name="Cucini C."/>
            <person name="Frati F."/>
        </authorList>
    </citation>
    <scope>NUCLEOTIDE SEQUENCE [LARGE SCALE GENOMIC DNA]</scope>
</reference>
<dbReference type="Proteomes" id="UP001642540">
    <property type="component" value="Unassembled WGS sequence"/>
</dbReference>
<feature type="transmembrane region" description="Helical" evidence="1">
    <location>
        <begin position="52"/>
        <end position="76"/>
    </location>
</feature>
<keyword evidence="1" id="KW-0812">Transmembrane</keyword>
<gene>
    <name evidence="3" type="ORF">ODALV1_LOCUS20835</name>
</gene>
<evidence type="ECO:0000259" key="2">
    <source>
        <dbReference type="PROSITE" id="PS51704"/>
    </source>
</evidence>
<organism evidence="3 4">
    <name type="scientific">Orchesella dallaii</name>
    <dbReference type="NCBI Taxonomy" id="48710"/>
    <lineage>
        <taxon>Eukaryota</taxon>
        <taxon>Metazoa</taxon>
        <taxon>Ecdysozoa</taxon>
        <taxon>Arthropoda</taxon>
        <taxon>Hexapoda</taxon>
        <taxon>Collembola</taxon>
        <taxon>Entomobryomorpha</taxon>
        <taxon>Entomobryoidea</taxon>
        <taxon>Orchesellidae</taxon>
        <taxon>Orchesellinae</taxon>
        <taxon>Orchesella</taxon>
    </lineage>
</organism>
<feature type="domain" description="GP-PDE" evidence="2">
    <location>
        <begin position="146"/>
        <end position="409"/>
    </location>
</feature>
<keyword evidence="4" id="KW-1185">Reference proteome</keyword>
<comment type="caution">
    <text evidence="3">The sequence shown here is derived from an EMBL/GenBank/DDBJ whole genome shotgun (WGS) entry which is preliminary data.</text>
</comment>
<proteinExistence type="predicted"/>
<keyword evidence="1" id="KW-0472">Membrane</keyword>
<dbReference type="EMBL" id="CAXLJM020000069">
    <property type="protein sequence ID" value="CAL8125038.1"/>
    <property type="molecule type" value="Genomic_DNA"/>
</dbReference>
<dbReference type="PANTHER" id="PTHR46320:SF1">
    <property type="entry name" value="GLYCEROPHOSPHODIESTER PHOSPHODIESTERASE 1"/>
    <property type="match status" value="1"/>
</dbReference>
<dbReference type="Gene3D" id="3.20.20.190">
    <property type="entry name" value="Phosphatidylinositol (PI) phosphodiesterase"/>
    <property type="match status" value="1"/>
</dbReference>
<dbReference type="PANTHER" id="PTHR46320">
    <property type="entry name" value="GLYCEROPHOSPHODIESTER PHOSPHODIESTERASE 1"/>
    <property type="match status" value="1"/>
</dbReference>
<protein>
    <recommendedName>
        <fullName evidence="2">GP-PDE domain-containing protein</fullName>
    </recommendedName>
</protein>
<feature type="transmembrane region" description="Helical" evidence="1">
    <location>
        <begin position="24"/>
        <end position="46"/>
    </location>
</feature>
<evidence type="ECO:0000313" key="4">
    <source>
        <dbReference type="Proteomes" id="UP001642540"/>
    </source>
</evidence>
<dbReference type="PROSITE" id="PS51704">
    <property type="entry name" value="GP_PDE"/>
    <property type="match status" value="1"/>
</dbReference>
<dbReference type="InterPro" id="IPR017946">
    <property type="entry name" value="PLC-like_Pdiesterase_TIM-brl"/>
</dbReference>
<evidence type="ECO:0000256" key="1">
    <source>
        <dbReference type="SAM" id="Phobius"/>
    </source>
</evidence>
<dbReference type="SUPFAM" id="SSF51695">
    <property type="entry name" value="PLC-like phosphodiesterases"/>
    <property type="match status" value="1"/>
</dbReference>
<dbReference type="InterPro" id="IPR030395">
    <property type="entry name" value="GP_PDE_dom"/>
</dbReference>
<keyword evidence="1" id="KW-1133">Transmembrane helix</keyword>